<name>A0ABR4M0J3_9EURO</name>
<dbReference type="SUPFAM" id="SSF50939">
    <property type="entry name" value="Sialidases"/>
    <property type="match status" value="1"/>
</dbReference>
<dbReference type="InterPro" id="IPR036278">
    <property type="entry name" value="Sialidase_sf"/>
</dbReference>
<organism evidence="2 3">
    <name type="scientific">Aspergillus lucknowensis</name>
    <dbReference type="NCBI Taxonomy" id="176173"/>
    <lineage>
        <taxon>Eukaryota</taxon>
        <taxon>Fungi</taxon>
        <taxon>Dikarya</taxon>
        <taxon>Ascomycota</taxon>
        <taxon>Pezizomycotina</taxon>
        <taxon>Eurotiomycetes</taxon>
        <taxon>Eurotiomycetidae</taxon>
        <taxon>Eurotiales</taxon>
        <taxon>Aspergillaceae</taxon>
        <taxon>Aspergillus</taxon>
        <taxon>Aspergillus subgen. Nidulantes</taxon>
    </lineage>
</organism>
<evidence type="ECO:0000256" key="1">
    <source>
        <dbReference type="SAM" id="MobiDB-lite"/>
    </source>
</evidence>
<dbReference type="Proteomes" id="UP001610432">
    <property type="component" value="Unassembled WGS sequence"/>
</dbReference>
<feature type="compositionally biased region" description="Polar residues" evidence="1">
    <location>
        <begin position="12"/>
        <end position="37"/>
    </location>
</feature>
<dbReference type="PANTHER" id="PTHR38792">
    <property type="entry name" value="BNR/ASP-BOX REPEAT DOMAIN PROTEIN (AFU_ORTHOLOGUE AFUA_7G06430)-RELATED"/>
    <property type="match status" value="1"/>
</dbReference>
<dbReference type="Gene3D" id="2.120.10.10">
    <property type="match status" value="1"/>
</dbReference>
<dbReference type="EMBL" id="JBFXLQ010000011">
    <property type="protein sequence ID" value="KAL2869143.1"/>
    <property type="molecule type" value="Genomic_DNA"/>
</dbReference>
<dbReference type="RefSeq" id="XP_070888122.1">
    <property type="nucleotide sequence ID" value="XM_071032624.1"/>
</dbReference>
<dbReference type="CDD" id="cd15482">
    <property type="entry name" value="Sialidase_non-viral"/>
    <property type="match status" value="1"/>
</dbReference>
<sequence>MSASFSSNMLVTRTANSSPPGSTGIQTGTTKTPNGAASNYLIRESNDQGATWWTLAAIADPETDAGHPCPFFYQPFLFEFPQQLGKYSEGTLLLVGNLCDGRITDFFACRSTDHGKTWDSVGKWQNGSLDEAGRI</sequence>
<evidence type="ECO:0000313" key="2">
    <source>
        <dbReference type="EMBL" id="KAL2869143.1"/>
    </source>
</evidence>
<proteinExistence type="predicted"/>
<feature type="region of interest" description="Disordered" evidence="1">
    <location>
        <begin position="12"/>
        <end position="39"/>
    </location>
</feature>
<accession>A0ABR4M0J3</accession>
<keyword evidence="3" id="KW-1185">Reference proteome</keyword>
<protein>
    <recommendedName>
        <fullName evidence="4">Sialidase domain-containing protein</fullName>
    </recommendedName>
</protein>
<dbReference type="GeneID" id="98147696"/>
<reference evidence="2 3" key="1">
    <citation type="submission" date="2024-07" db="EMBL/GenBank/DDBJ databases">
        <title>Section-level genome sequencing and comparative genomics of Aspergillus sections Usti and Cavernicolus.</title>
        <authorList>
            <consortium name="Lawrence Berkeley National Laboratory"/>
            <person name="Nybo J.L."/>
            <person name="Vesth T.C."/>
            <person name="Theobald S."/>
            <person name="Frisvad J.C."/>
            <person name="Larsen T.O."/>
            <person name="Kjaerboelling I."/>
            <person name="Rothschild-Mancinelli K."/>
            <person name="Lyhne E.K."/>
            <person name="Kogle M.E."/>
            <person name="Barry K."/>
            <person name="Clum A."/>
            <person name="Na H."/>
            <person name="Ledsgaard L."/>
            <person name="Lin J."/>
            <person name="Lipzen A."/>
            <person name="Kuo A."/>
            <person name="Riley R."/>
            <person name="Mondo S."/>
            <person name="Labutti K."/>
            <person name="Haridas S."/>
            <person name="Pangalinan J."/>
            <person name="Salamov A.A."/>
            <person name="Simmons B.A."/>
            <person name="Magnuson J.K."/>
            <person name="Chen J."/>
            <person name="Drula E."/>
            <person name="Henrissat B."/>
            <person name="Wiebenga A."/>
            <person name="Lubbers R.J."/>
            <person name="Gomes A.C."/>
            <person name="Macurrencykelacurrency M.R."/>
            <person name="Stajich J."/>
            <person name="Grigoriev I.V."/>
            <person name="Mortensen U.H."/>
            <person name="De Vries R.P."/>
            <person name="Baker S.E."/>
            <person name="Andersen M.R."/>
        </authorList>
    </citation>
    <scope>NUCLEOTIDE SEQUENCE [LARGE SCALE GENOMIC DNA]</scope>
    <source>
        <strain evidence="2 3">CBS 449.75</strain>
    </source>
</reference>
<comment type="caution">
    <text evidence="2">The sequence shown here is derived from an EMBL/GenBank/DDBJ whole genome shotgun (WGS) entry which is preliminary data.</text>
</comment>
<gene>
    <name evidence="2" type="ORF">BJX67DRAFT_379618</name>
</gene>
<evidence type="ECO:0008006" key="4">
    <source>
        <dbReference type="Google" id="ProtNLM"/>
    </source>
</evidence>
<dbReference type="PANTHER" id="PTHR38792:SF3">
    <property type="entry name" value="BNR_ASP-BOX REPEAT DOMAIN PROTEIN (AFU_ORTHOLOGUE AFUA_7G06430)-RELATED"/>
    <property type="match status" value="1"/>
</dbReference>
<evidence type="ECO:0000313" key="3">
    <source>
        <dbReference type="Proteomes" id="UP001610432"/>
    </source>
</evidence>